<dbReference type="InterPro" id="IPR013130">
    <property type="entry name" value="Fe3_Rdtase_TM_dom"/>
</dbReference>
<dbReference type="PANTHER" id="PTHR36964">
    <property type="entry name" value="PROTEIN-METHIONINE-SULFOXIDE REDUCTASE HEME-BINDING SUBUNIT MSRQ"/>
    <property type="match status" value="1"/>
</dbReference>
<evidence type="ECO:0000256" key="7">
    <source>
        <dbReference type="ARBA" id="ARBA00023136"/>
    </source>
</evidence>
<reference evidence="10" key="1">
    <citation type="journal article" date="2014" name="Int. J. Syst. Evol. Microbiol.">
        <title>Complete genome sequence of Corynebacterium casei LMG S-19264T (=DSM 44701T), isolated from a smear-ripened cheese.</title>
        <authorList>
            <consortium name="US DOE Joint Genome Institute (JGI-PGF)"/>
            <person name="Walter F."/>
            <person name="Albersmeier A."/>
            <person name="Kalinowski J."/>
            <person name="Ruckert C."/>
        </authorList>
    </citation>
    <scope>NUCLEOTIDE SEQUENCE</scope>
    <source>
        <strain evidence="10">KCTC 32337</strain>
    </source>
</reference>
<comment type="cofactor">
    <cofactor evidence="8">
        <name>heme b</name>
        <dbReference type="ChEBI" id="CHEBI:60344"/>
    </cofactor>
    <text evidence="8">Binds 1 heme b (iron(II)-protoporphyrin IX) group per subunit.</text>
</comment>
<keyword evidence="5 8" id="KW-1133">Transmembrane helix</keyword>
<comment type="cofactor">
    <cofactor evidence="8">
        <name>FMN</name>
        <dbReference type="ChEBI" id="CHEBI:58210"/>
    </cofactor>
    <text evidence="8">Binds 1 FMN per subunit.</text>
</comment>
<evidence type="ECO:0000256" key="5">
    <source>
        <dbReference type="ARBA" id="ARBA00022989"/>
    </source>
</evidence>
<keyword evidence="7 8" id="KW-0472">Membrane</keyword>
<comment type="function">
    <text evidence="8">Part of the MsrPQ system that repairs oxidized periplasmic proteins containing methionine sulfoxide residues (Met-O), using respiratory chain electrons. Thus protects these proteins from oxidative-stress damage caused by reactive species of oxygen and chlorine generated by the host defense mechanisms. MsrPQ is essential for the maintenance of envelope integrity under bleach stress, rescuing a wide series of structurally unrelated periplasmic proteins from methionine oxidation. MsrQ provides electrons for reduction to the reductase catalytic subunit MsrP, using the quinone pool of the respiratory chain.</text>
</comment>
<keyword evidence="3 8" id="KW-0349">Heme</keyword>
<dbReference type="GO" id="GO:0020037">
    <property type="term" value="F:heme binding"/>
    <property type="evidence" value="ECO:0007669"/>
    <property type="project" value="UniProtKB-UniRule"/>
</dbReference>
<dbReference type="HAMAP" id="MF_01207">
    <property type="entry name" value="MsrQ"/>
    <property type="match status" value="1"/>
</dbReference>
<dbReference type="AlphaFoldDB" id="A0A8H9M016"/>
<dbReference type="EMBL" id="BMZC01000005">
    <property type="protein sequence ID" value="GGZ61799.1"/>
    <property type="molecule type" value="Genomic_DNA"/>
</dbReference>
<feature type="domain" description="Ferric oxidoreductase" evidence="9">
    <location>
        <begin position="53"/>
        <end position="165"/>
    </location>
</feature>
<gene>
    <name evidence="10" type="primary">yedZ</name>
    <name evidence="8" type="synonym">msrQ</name>
    <name evidence="10" type="ORF">GCM10011274_19680</name>
</gene>
<keyword evidence="8" id="KW-0288">FMN</keyword>
<feature type="transmembrane region" description="Helical" evidence="8">
    <location>
        <begin position="123"/>
        <end position="142"/>
    </location>
</feature>
<feature type="transmembrane region" description="Helical" evidence="8">
    <location>
        <begin position="86"/>
        <end position="103"/>
    </location>
</feature>
<evidence type="ECO:0000313" key="10">
    <source>
        <dbReference type="EMBL" id="GGZ61799.1"/>
    </source>
</evidence>
<proteinExistence type="inferred from homology"/>
<dbReference type="GO" id="GO:0010181">
    <property type="term" value="F:FMN binding"/>
    <property type="evidence" value="ECO:0007669"/>
    <property type="project" value="UniProtKB-UniRule"/>
</dbReference>
<keyword evidence="8" id="KW-1003">Cell membrane</keyword>
<dbReference type="GO" id="GO:0046872">
    <property type="term" value="F:metal ion binding"/>
    <property type="evidence" value="ECO:0007669"/>
    <property type="project" value="UniProtKB-KW"/>
</dbReference>
<dbReference type="InterPro" id="IPR022837">
    <property type="entry name" value="MsrQ-like"/>
</dbReference>
<keyword evidence="8" id="KW-0285">Flavoprotein</keyword>
<keyword evidence="2 8" id="KW-0813">Transport</keyword>
<accession>A0A8H9M016</accession>
<comment type="subcellular location">
    <subcellularLocation>
        <location evidence="8">Cell membrane</location>
        <topology evidence="8">Multi-pass membrane protein</topology>
    </subcellularLocation>
    <subcellularLocation>
        <location evidence="1">Membrane</location>
        <topology evidence="1">Multi-pass membrane protein</topology>
    </subcellularLocation>
</comment>
<dbReference type="GO" id="GO:0016679">
    <property type="term" value="F:oxidoreductase activity, acting on diphenols and related substances as donors"/>
    <property type="evidence" value="ECO:0007669"/>
    <property type="project" value="TreeGrafter"/>
</dbReference>
<dbReference type="NCBIfam" id="NF003831">
    <property type="entry name" value="PRK05419.1-2"/>
    <property type="match status" value="1"/>
</dbReference>
<dbReference type="RefSeq" id="WP_191865899.1">
    <property type="nucleotide sequence ID" value="NZ_BMZC01000005.1"/>
</dbReference>
<keyword evidence="4 8" id="KW-0812">Transmembrane</keyword>
<feature type="transmembrane region" description="Helical" evidence="8">
    <location>
        <begin position="178"/>
        <end position="194"/>
    </location>
</feature>
<evidence type="ECO:0000256" key="3">
    <source>
        <dbReference type="ARBA" id="ARBA00022617"/>
    </source>
</evidence>
<organism evidence="10 11">
    <name type="scientific">Paraglaciecola chathamensis</name>
    <dbReference type="NCBI Taxonomy" id="368405"/>
    <lineage>
        <taxon>Bacteria</taxon>
        <taxon>Pseudomonadati</taxon>
        <taxon>Pseudomonadota</taxon>
        <taxon>Gammaproteobacteria</taxon>
        <taxon>Alteromonadales</taxon>
        <taxon>Alteromonadaceae</taxon>
        <taxon>Paraglaciecola</taxon>
    </lineage>
</organism>
<evidence type="ECO:0000256" key="4">
    <source>
        <dbReference type="ARBA" id="ARBA00022692"/>
    </source>
</evidence>
<comment type="similarity">
    <text evidence="8">Belongs to the MsrQ family.</text>
</comment>
<feature type="transmembrane region" description="Helical" evidence="8">
    <location>
        <begin position="49"/>
        <end position="74"/>
    </location>
</feature>
<feature type="transmembrane region" description="Helical" evidence="8">
    <location>
        <begin position="15"/>
        <end position="37"/>
    </location>
</feature>
<evidence type="ECO:0000256" key="1">
    <source>
        <dbReference type="ARBA" id="ARBA00004141"/>
    </source>
</evidence>
<dbReference type="PANTHER" id="PTHR36964:SF1">
    <property type="entry name" value="PROTEIN-METHIONINE-SULFOXIDE REDUCTASE HEME-BINDING SUBUNIT MSRQ"/>
    <property type="match status" value="1"/>
</dbReference>
<dbReference type="GO" id="GO:0009055">
    <property type="term" value="F:electron transfer activity"/>
    <property type="evidence" value="ECO:0007669"/>
    <property type="project" value="UniProtKB-UniRule"/>
</dbReference>
<keyword evidence="8" id="KW-0249">Electron transport</keyword>
<dbReference type="GO" id="GO:0030091">
    <property type="term" value="P:protein repair"/>
    <property type="evidence" value="ECO:0007669"/>
    <property type="project" value="UniProtKB-UniRule"/>
</dbReference>
<evidence type="ECO:0000259" key="9">
    <source>
        <dbReference type="Pfam" id="PF01794"/>
    </source>
</evidence>
<dbReference type="GO" id="GO:0005886">
    <property type="term" value="C:plasma membrane"/>
    <property type="evidence" value="ECO:0007669"/>
    <property type="project" value="UniProtKB-SubCell"/>
</dbReference>
<evidence type="ECO:0000256" key="2">
    <source>
        <dbReference type="ARBA" id="ARBA00022448"/>
    </source>
</evidence>
<comment type="caution">
    <text evidence="10">The sequence shown here is derived from an EMBL/GenBank/DDBJ whole genome shotgun (WGS) entry which is preliminary data.</text>
</comment>
<sequence length="215" mass="24783">MPSTFALKLKPNHLFWVKLIIHIAALAPLCLTFYQAFTDNLGGDPVTALLHFTGLGAFKLLLLSLLVTPLARVLTQGLLIRVRRLIGLYSFTYAFAHFASYILFDLQLDWSLLLSEIIKRPYITVGLIAWLILLALTLTSTKKAQRYLGKKWQSLHNWVYLAVMLVSVHFLWSVKSAILEPLIYMLITLLLLLHRRDKLKRIFKKRLNNTQKIQK</sequence>
<keyword evidence="6 8" id="KW-0408">Iron</keyword>
<dbReference type="Proteomes" id="UP000622604">
    <property type="component" value="Unassembled WGS sequence"/>
</dbReference>
<dbReference type="Pfam" id="PF01794">
    <property type="entry name" value="Ferric_reduct"/>
    <property type="match status" value="1"/>
</dbReference>
<evidence type="ECO:0000313" key="11">
    <source>
        <dbReference type="Proteomes" id="UP000622604"/>
    </source>
</evidence>
<keyword evidence="8" id="KW-0479">Metal-binding</keyword>
<protein>
    <recommendedName>
        <fullName evidence="8">Protein-methionine-sulfoxide reductase heme-binding subunit MsrQ</fullName>
    </recommendedName>
    <alternativeName>
        <fullName evidence="8">Flavocytochrome MsrQ</fullName>
    </alternativeName>
</protein>
<comment type="subunit">
    <text evidence="8">Heterodimer of a catalytic subunit (MsrP) and a heme-binding subunit (MsrQ).</text>
</comment>
<evidence type="ECO:0000256" key="8">
    <source>
        <dbReference type="HAMAP-Rule" id="MF_01207"/>
    </source>
</evidence>
<evidence type="ECO:0000256" key="6">
    <source>
        <dbReference type="ARBA" id="ARBA00023004"/>
    </source>
</evidence>
<reference evidence="10" key="2">
    <citation type="submission" date="2020-09" db="EMBL/GenBank/DDBJ databases">
        <authorList>
            <person name="Sun Q."/>
            <person name="Kim S."/>
        </authorList>
    </citation>
    <scope>NUCLEOTIDE SEQUENCE</scope>
    <source>
        <strain evidence="10">KCTC 32337</strain>
    </source>
</reference>
<feature type="transmembrane region" description="Helical" evidence="8">
    <location>
        <begin position="154"/>
        <end position="172"/>
    </location>
</feature>
<name>A0A8H9M016_9ALTE</name>